<dbReference type="STRING" id="277988.SAMN05216170_1576"/>
<dbReference type="Proteomes" id="UP000250136">
    <property type="component" value="Chromosome"/>
</dbReference>
<dbReference type="Proteomes" id="UP000051862">
    <property type="component" value="Unassembled WGS sequence"/>
</dbReference>
<dbReference type="OrthoDB" id="101042at2157"/>
<evidence type="ECO:0000313" key="1">
    <source>
        <dbReference type="EMBL" id="ASJ12005.1"/>
    </source>
</evidence>
<sequence length="267" mass="29954">MRRIMALLLVGLVVLASGCIGDGVGLTKEKILNAIDNIETARYDQNFSMTMHFTEPITNRTVNITMSGRVIGMFNKTSGLETGNMTMNMHTMGMNITFTWPYFVNGTLVYLKVDGKWYNVPNNNDISTQAKGSLNVDYIENLLKMKNVTIKTLADGYAFRVNVTFWEFVNATNQTGYLNEAWGNLPGNVTVDTKSGWVEVHLRDDGTPVFIETYMDVVMTMTGISEKPVEVHMTVHDEVKLSEVNKPVHIVAPNGIENASDFDEMFW</sequence>
<dbReference type="KEGG" id="ttd:A3L14_03495"/>
<reference evidence="2 4" key="1">
    <citation type="submission" date="2015-08" db="EMBL/GenBank/DDBJ databases">
        <title>Thermococcus thioreducens DSM 14981 genome sequencing.</title>
        <authorList>
            <person name="Hong S.-J."/>
            <person name="Kim M.-C."/>
            <person name="Shin J.-H."/>
        </authorList>
    </citation>
    <scope>NUCLEOTIDE SEQUENCE [LARGE SCALE GENOMIC DNA]</scope>
    <source>
        <strain evidence="2 4">DSM 14981</strain>
    </source>
</reference>
<evidence type="ECO:0000313" key="4">
    <source>
        <dbReference type="Proteomes" id="UP000051862"/>
    </source>
</evidence>
<reference evidence="3 5" key="3">
    <citation type="submission" date="2016-10" db="EMBL/GenBank/DDBJ databases">
        <authorList>
            <person name="de Groot N.N."/>
        </authorList>
    </citation>
    <scope>NUCLEOTIDE SEQUENCE [LARGE SCALE GENOMIC DNA]</scope>
    <source>
        <strain evidence="3 5">OGL-20</strain>
    </source>
</reference>
<dbReference type="AlphaFoldDB" id="A0A0Q2XNB4"/>
<evidence type="ECO:0000313" key="5">
    <source>
        <dbReference type="Proteomes" id="UP000182125"/>
    </source>
</evidence>
<evidence type="ECO:0000313" key="6">
    <source>
        <dbReference type="Proteomes" id="UP000250136"/>
    </source>
</evidence>
<proteinExistence type="predicted"/>
<evidence type="ECO:0000313" key="2">
    <source>
        <dbReference type="EMBL" id="KQH82772.1"/>
    </source>
</evidence>
<dbReference type="EMBL" id="FOIW01000002">
    <property type="protein sequence ID" value="SEW10158.1"/>
    <property type="molecule type" value="Genomic_DNA"/>
</dbReference>
<accession>A0A0Q2XNB4</accession>
<dbReference type="GeneID" id="33333455"/>
<reference evidence="1 6" key="2">
    <citation type="submission" date="2016-04" db="EMBL/GenBank/DDBJ databases">
        <title>Complete genome sequence of Thermococcus thioreducens type strain OGL-20P.</title>
        <authorList>
            <person name="Oger P.M."/>
        </authorList>
    </citation>
    <scope>NUCLEOTIDE SEQUENCE [LARGE SCALE GENOMIC DNA]</scope>
    <source>
        <strain evidence="1 6">OGL-20P</strain>
    </source>
</reference>
<dbReference type="EMBL" id="LIXN01000006">
    <property type="protein sequence ID" value="KQH82772.1"/>
    <property type="molecule type" value="Genomic_DNA"/>
</dbReference>
<dbReference type="RefSeq" id="WP_055429045.1">
    <property type="nucleotide sequence ID" value="NZ_CP015105.1"/>
</dbReference>
<dbReference type="Proteomes" id="UP000182125">
    <property type="component" value="Unassembled WGS sequence"/>
</dbReference>
<dbReference type="PATRIC" id="fig|277988.4.peg.859"/>
<evidence type="ECO:0008006" key="7">
    <source>
        <dbReference type="Google" id="ProtNLM"/>
    </source>
</evidence>
<name>A0A0Q2XNB4_9EURY</name>
<keyword evidence="6" id="KW-1185">Reference proteome</keyword>
<protein>
    <recommendedName>
        <fullName evidence="7">Lipoprotein</fullName>
    </recommendedName>
</protein>
<gene>
    <name evidence="1" type="ORF">A3L14_03495</name>
    <name evidence="2" type="ORF">AMR53_04070</name>
    <name evidence="3" type="ORF">SAMN05216170_1576</name>
</gene>
<dbReference type="PROSITE" id="PS51257">
    <property type="entry name" value="PROKAR_LIPOPROTEIN"/>
    <property type="match status" value="1"/>
</dbReference>
<evidence type="ECO:0000313" key="3">
    <source>
        <dbReference type="EMBL" id="SEW10158.1"/>
    </source>
</evidence>
<dbReference type="EMBL" id="CP015105">
    <property type="protein sequence ID" value="ASJ12005.1"/>
    <property type="molecule type" value="Genomic_DNA"/>
</dbReference>
<organism evidence="2 4">
    <name type="scientific">Thermococcus thioreducens</name>
    <dbReference type="NCBI Taxonomy" id="277988"/>
    <lineage>
        <taxon>Archaea</taxon>
        <taxon>Methanobacteriati</taxon>
        <taxon>Methanobacteriota</taxon>
        <taxon>Thermococci</taxon>
        <taxon>Thermococcales</taxon>
        <taxon>Thermococcaceae</taxon>
        <taxon>Thermococcus</taxon>
    </lineage>
</organism>